<protein>
    <submittedName>
        <fullName evidence="2">Uncharacterized protein</fullName>
    </submittedName>
</protein>
<feature type="region of interest" description="Disordered" evidence="1">
    <location>
        <begin position="123"/>
        <end position="147"/>
    </location>
</feature>
<accession>A0ABM6SNJ6</accession>
<sequence length="147" mass="15833">MSVIDKSTSRDTALEEAFGASVAELYAQAAHLEVCAALHRALELRSFLAVAEEQVVCVRDRVHASMSCDRDLGDLSAEDLRWDAQWLEAALAGRDGYVAALDDLLRTMPAPDQRPAQPVQFAQPKITATAPPAPATGRAGAVRTHRP</sequence>
<organism evidence="2 3">
    <name type="scientific">Streptomyces dengpaensis</name>
    <dbReference type="NCBI Taxonomy" id="2049881"/>
    <lineage>
        <taxon>Bacteria</taxon>
        <taxon>Bacillati</taxon>
        <taxon>Actinomycetota</taxon>
        <taxon>Actinomycetes</taxon>
        <taxon>Kitasatosporales</taxon>
        <taxon>Streptomycetaceae</taxon>
        <taxon>Streptomyces</taxon>
    </lineage>
</organism>
<gene>
    <name evidence="2" type="ORF">C4B68_07555</name>
</gene>
<feature type="compositionally biased region" description="Low complexity" evidence="1">
    <location>
        <begin position="127"/>
        <end position="141"/>
    </location>
</feature>
<keyword evidence="3" id="KW-1185">Reference proteome</keyword>
<proteinExistence type="predicted"/>
<dbReference type="EMBL" id="CP026652">
    <property type="protein sequence ID" value="AVH55662.1"/>
    <property type="molecule type" value="Genomic_DNA"/>
</dbReference>
<dbReference type="RefSeq" id="WP_099498634.1">
    <property type="nucleotide sequence ID" value="NZ_CP026652.1"/>
</dbReference>
<evidence type="ECO:0000256" key="1">
    <source>
        <dbReference type="SAM" id="MobiDB-lite"/>
    </source>
</evidence>
<reference evidence="2 3" key="1">
    <citation type="submission" date="2018-02" db="EMBL/GenBank/DDBJ databases">
        <title>Complete genome sequence of Streptomyces dengpaensis, the producer of angucyclines.</title>
        <authorList>
            <person name="Yumei L."/>
        </authorList>
    </citation>
    <scope>NUCLEOTIDE SEQUENCE [LARGE SCALE GENOMIC DNA]</scope>
    <source>
        <strain evidence="2 3">XZHG99</strain>
    </source>
</reference>
<evidence type="ECO:0000313" key="2">
    <source>
        <dbReference type="EMBL" id="AVH55662.1"/>
    </source>
</evidence>
<name>A0ABM6SNJ6_9ACTN</name>
<evidence type="ECO:0000313" key="3">
    <source>
        <dbReference type="Proteomes" id="UP000238413"/>
    </source>
</evidence>
<dbReference type="Proteomes" id="UP000238413">
    <property type="component" value="Chromosome"/>
</dbReference>